<sequence length="207" mass="21772">MSDDRPKPKYGELAPEGWTWTPPAPPAESDVPVPSGSQQDPGAEAPRDDTRSAAPYSAPLTPYPRTTGSSISANSGDNPARKPVNTIDVVATGLLLLVGVLLSASTIPALFNLNPVLTQAAAMQGYGSFAPSEAAHTAGTIAGVVTIILQLLAIVVGVRRLQRRKLAFVWVLLFGIVTFAVWIAAITYAFFNDPAFVQQIMSTTKAG</sequence>
<dbReference type="EMBL" id="BMGP01000003">
    <property type="protein sequence ID" value="GGF27192.1"/>
    <property type="molecule type" value="Genomic_DNA"/>
</dbReference>
<dbReference type="InterPro" id="IPR046231">
    <property type="entry name" value="DUF6264"/>
</dbReference>
<feature type="compositionally biased region" description="Basic and acidic residues" evidence="1">
    <location>
        <begin position="1"/>
        <end position="10"/>
    </location>
</feature>
<evidence type="ECO:0000313" key="3">
    <source>
        <dbReference type="EMBL" id="GGF27192.1"/>
    </source>
</evidence>
<dbReference type="Proteomes" id="UP000598775">
    <property type="component" value="Unassembled WGS sequence"/>
</dbReference>
<reference evidence="3 4" key="1">
    <citation type="journal article" date="2014" name="Int. J. Syst. Evol. Microbiol.">
        <title>Complete genome sequence of Corynebacterium casei LMG S-19264T (=DSM 44701T), isolated from a smear-ripened cheese.</title>
        <authorList>
            <consortium name="US DOE Joint Genome Institute (JGI-PGF)"/>
            <person name="Walter F."/>
            <person name="Albersmeier A."/>
            <person name="Kalinowski J."/>
            <person name="Ruckert C."/>
        </authorList>
    </citation>
    <scope>NUCLEOTIDE SEQUENCE [LARGE SCALE GENOMIC DNA]</scope>
    <source>
        <strain evidence="3 4">CGMCC 1.12976</strain>
    </source>
</reference>
<evidence type="ECO:0000313" key="4">
    <source>
        <dbReference type="Proteomes" id="UP000598775"/>
    </source>
</evidence>
<dbReference type="RefSeq" id="WP_188677755.1">
    <property type="nucleotide sequence ID" value="NZ_BMGP01000003.1"/>
</dbReference>
<name>A0A917B8C6_9MICO</name>
<feature type="transmembrane region" description="Helical" evidence="2">
    <location>
        <begin position="168"/>
        <end position="191"/>
    </location>
</feature>
<dbReference type="Pfam" id="PF19779">
    <property type="entry name" value="DUF6264"/>
    <property type="match status" value="1"/>
</dbReference>
<gene>
    <name evidence="3" type="ORF">GCM10011399_20600</name>
</gene>
<keyword evidence="2" id="KW-1133">Transmembrane helix</keyword>
<evidence type="ECO:0000256" key="2">
    <source>
        <dbReference type="SAM" id="Phobius"/>
    </source>
</evidence>
<feature type="region of interest" description="Disordered" evidence="1">
    <location>
        <begin position="1"/>
        <end position="78"/>
    </location>
</feature>
<protein>
    <submittedName>
        <fullName evidence="3">Uncharacterized protein</fullName>
    </submittedName>
</protein>
<comment type="caution">
    <text evidence="3">The sequence shown here is derived from an EMBL/GenBank/DDBJ whole genome shotgun (WGS) entry which is preliminary data.</text>
</comment>
<feature type="transmembrane region" description="Helical" evidence="2">
    <location>
        <begin position="89"/>
        <end position="114"/>
    </location>
</feature>
<keyword evidence="2" id="KW-0472">Membrane</keyword>
<proteinExistence type="predicted"/>
<accession>A0A917B8C6</accession>
<keyword evidence="2" id="KW-0812">Transmembrane</keyword>
<evidence type="ECO:0000256" key="1">
    <source>
        <dbReference type="SAM" id="MobiDB-lite"/>
    </source>
</evidence>
<feature type="compositionally biased region" description="Polar residues" evidence="1">
    <location>
        <begin position="64"/>
        <end position="77"/>
    </location>
</feature>
<organism evidence="3 4">
    <name type="scientific">Subtercola lobariae</name>
    <dbReference type="NCBI Taxonomy" id="1588641"/>
    <lineage>
        <taxon>Bacteria</taxon>
        <taxon>Bacillati</taxon>
        <taxon>Actinomycetota</taxon>
        <taxon>Actinomycetes</taxon>
        <taxon>Micrococcales</taxon>
        <taxon>Microbacteriaceae</taxon>
        <taxon>Subtercola</taxon>
    </lineage>
</organism>
<feature type="transmembrane region" description="Helical" evidence="2">
    <location>
        <begin position="134"/>
        <end position="156"/>
    </location>
</feature>
<keyword evidence="4" id="KW-1185">Reference proteome</keyword>
<dbReference type="AlphaFoldDB" id="A0A917B8C6"/>